<evidence type="ECO:0000256" key="1">
    <source>
        <dbReference type="SAM" id="MobiDB-lite"/>
    </source>
</evidence>
<sequence length="244" mass="26884">MSAPSPETTTPAQPPVARSDEDGLSHALEVFLAQRTRLFRIAYRILGDASRAEDVVLEVWLRWQLTHRATIENPAAFLTTATTRLAINVIQSGWHRHETPAEWQSADIGDPSAQDPVQRAEQAAALEAALALLMARLTPDRVTAYVLRKGFGYAYAELAELLRISAPHARVVVHRAQARLERDRERPVAADAHRRLVTAFRTAAGTGDVEDLVRLLVSEGRVHRLLPSAHRSPGPAHLPARHAA</sequence>
<dbReference type="EMBL" id="AP019620">
    <property type="protein sequence ID" value="BBJ46934.1"/>
    <property type="molecule type" value="Genomic_DNA"/>
</dbReference>
<dbReference type="Pfam" id="PF04542">
    <property type="entry name" value="Sigma70_r2"/>
    <property type="match status" value="1"/>
</dbReference>
<dbReference type="InterPro" id="IPR036388">
    <property type="entry name" value="WH-like_DNA-bd_sf"/>
</dbReference>
<feature type="domain" description="RNA polymerase sigma-70 region 2" evidence="2">
    <location>
        <begin position="35"/>
        <end position="93"/>
    </location>
</feature>
<dbReference type="InterPro" id="IPR013324">
    <property type="entry name" value="RNA_pol_sigma_r3/r4-like"/>
</dbReference>
<keyword evidence="3" id="KW-0804">Transcription</keyword>
<protein>
    <submittedName>
        <fullName evidence="3">DNA-directed RNA polymerase sigma-70 factor</fullName>
    </submittedName>
</protein>
<name>A0A499UY69_9ACTN</name>
<dbReference type="GO" id="GO:0006352">
    <property type="term" value="P:DNA-templated transcription initiation"/>
    <property type="evidence" value="ECO:0007669"/>
    <property type="project" value="InterPro"/>
</dbReference>
<dbReference type="Proteomes" id="UP000463951">
    <property type="component" value="Chromosome"/>
</dbReference>
<evidence type="ECO:0000313" key="3">
    <source>
        <dbReference type="EMBL" id="BBJ46934.1"/>
    </source>
</evidence>
<dbReference type="Gene3D" id="1.10.10.10">
    <property type="entry name" value="Winged helix-like DNA-binding domain superfamily/Winged helix DNA-binding domain"/>
    <property type="match status" value="1"/>
</dbReference>
<dbReference type="AlphaFoldDB" id="A0A499UY69"/>
<feature type="compositionally biased region" description="Polar residues" evidence="1">
    <location>
        <begin position="1"/>
        <end position="11"/>
    </location>
</feature>
<keyword evidence="3" id="KW-0240">DNA-directed RNA polymerase</keyword>
<feature type="region of interest" description="Disordered" evidence="1">
    <location>
        <begin position="1"/>
        <end position="20"/>
    </location>
</feature>
<dbReference type="SUPFAM" id="SSF88946">
    <property type="entry name" value="Sigma2 domain of RNA polymerase sigma factors"/>
    <property type="match status" value="1"/>
</dbReference>
<accession>A0A499UY69</accession>
<dbReference type="PANTHER" id="PTHR30173">
    <property type="entry name" value="SIGMA 19 FACTOR"/>
    <property type="match status" value="1"/>
</dbReference>
<proteinExistence type="predicted"/>
<gene>
    <name evidence="3" type="ORF">SSPO_096520</name>
</gene>
<reference evidence="3 4" key="1">
    <citation type="journal article" date="2020" name="Int. J. Syst. Evol. Microbiol.">
        <title>Reclassification of Streptomyces castelarensis and Streptomyces sporoclivatus as later heterotypic synonyms of Streptomyces antimycoticus.</title>
        <authorList>
            <person name="Komaki H."/>
            <person name="Tamura T."/>
        </authorList>
    </citation>
    <scope>NUCLEOTIDE SEQUENCE [LARGE SCALE GENOMIC DNA]</scope>
    <source>
        <strain evidence="3 4">NBRC 100767</strain>
    </source>
</reference>
<dbReference type="PANTHER" id="PTHR30173:SF36">
    <property type="entry name" value="ECF RNA POLYMERASE SIGMA FACTOR SIGJ"/>
    <property type="match status" value="1"/>
</dbReference>
<evidence type="ECO:0000313" key="4">
    <source>
        <dbReference type="Proteomes" id="UP000463951"/>
    </source>
</evidence>
<organism evidence="3 4">
    <name type="scientific">Streptomyces antimycoticus</name>
    <dbReference type="NCBI Taxonomy" id="68175"/>
    <lineage>
        <taxon>Bacteria</taxon>
        <taxon>Bacillati</taxon>
        <taxon>Actinomycetota</taxon>
        <taxon>Actinomycetes</taxon>
        <taxon>Kitasatosporales</taxon>
        <taxon>Streptomycetaceae</taxon>
        <taxon>Streptomyces</taxon>
        <taxon>Streptomyces violaceusniger group</taxon>
    </lineage>
</organism>
<dbReference type="InterPro" id="IPR052704">
    <property type="entry name" value="ECF_Sigma-70_Domain"/>
</dbReference>
<dbReference type="InterPro" id="IPR007627">
    <property type="entry name" value="RNA_pol_sigma70_r2"/>
</dbReference>
<dbReference type="GO" id="GO:0000428">
    <property type="term" value="C:DNA-directed RNA polymerase complex"/>
    <property type="evidence" value="ECO:0007669"/>
    <property type="project" value="UniProtKB-KW"/>
</dbReference>
<dbReference type="SUPFAM" id="SSF88659">
    <property type="entry name" value="Sigma3 and sigma4 domains of RNA polymerase sigma factors"/>
    <property type="match status" value="1"/>
</dbReference>
<dbReference type="Gene3D" id="1.10.1740.10">
    <property type="match status" value="1"/>
</dbReference>
<dbReference type="InterPro" id="IPR013325">
    <property type="entry name" value="RNA_pol_sigma_r2"/>
</dbReference>
<evidence type="ECO:0000259" key="2">
    <source>
        <dbReference type="Pfam" id="PF04542"/>
    </source>
</evidence>
<dbReference type="GO" id="GO:0016987">
    <property type="term" value="F:sigma factor activity"/>
    <property type="evidence" value="ECO:0007669"/>
    <property type="project" value="TreeGrafter"/>
</dbReference>